<accession>A0A397JG43</accession>
<dbReference type="EMBL" id="PQFF01000082">
    <property type="protein sequence ID" value="RHZ83943.1"/>
    <property type="molecule type" value="Genomic_DNA"/>
</dbReference>
<name>A0A397JG43_9GLOM</name>
<dbReference type="Proteomes" id="UP000266861">
    <property type="component" value="Unassembled WGS sequence"/>
</dbReference>
<sequence>MPLLLGLVERFSRPTSSTFRPTVFFPSTATLFDNDLLDSRAINDLQPALENDILPNCVKGVNYAVFTVLLVNLIPII</sequence>
<protein>
    <submittedName>
        <fullName evidence="1">Uncharacterized protein</fullName>
    </submittedName>
</protein>
<evidence type="ECO:0000313" key="1">
    <source>
        <dbReference type="EMBL" id="RHZ83943.1"/>
    </source>
</evidence>
<organism evidence="1 2">
    <name type="scientific">Diversispora epigaea</name>
    <dbReference type="NCBI Taxonomy" id="1348612"/>
    <lineage>
        <taxon>Eukaryota</taxon>
        <taxon>Fungi</taxon>
        <taxon>Fungi incertae sedis</taxon>
        <taxon>Mucoromycota</taxon>
        <taxon>Glomeromycotina</taxon>
        <taxon>Glomeromycetes</taxon>
        <taxon>Diversisporales</taxon>
        <taxon>Diversisporaceae</taxon>
        <taxon>Diversispora</taxon>
    </lineage>
</organism>
<reference evidence="1 2" key="1">
    <citation type="submission" date="2018-08" db="EMBL/GenBank/DDBJ databases">
        <title>Genome and evolution of the arbuscular mycorrhizal fungus Diversispora epigaea (formerly Glomus versiforme) and its bacterial endosymbionts.</title>
        <authorList>
            <person name="Sun X."/>
            <person name="Fei Z."/>
            <person name="Harrison M."/>
        </authorList>
    </citation>
    <scope>NUCLEOTIDE SEQUENCE [LARGE SCALE GENOMIC DNA]</scope>
    <source>
        <strain evidence="1 2">IT104</strain>
    </source>
</reference>
<gene>
    <name evidence="1" type="ORF">Glove_86g118</name>
</gene>
<comment type="caution">
    <text evidence="1">The sequence shown here is derived from an EMBL/GenBank/DDBJ whole genome shotgun (WGS) entry which is preliminary data.</text>
</comment>
<dbReference type="AlphaFoldDB" id="A0A397JG43"/>
<evidence type="ECO:0000313" key="2">
    <source>
        <dbReference type="Proteomes" id="UP000266861"/>
    </source>
</evidence>
<keyword evidence="2" id="KW-1185">Reference proteome</keyword>
<proteinExistence type="predicted"/>